<keyword evidence="1 4" id="KW-0378">Hydrolase</keyword>
<dbReference type="PANTHER" id="PTHR11203">
    <property type="entry name" value="CLEAVAGE AND POLYADENYLATION SPECIFICITY FACTOR FAMILY MEMBER"/>
    <property type="match status" value="1"/>
</dbReference>
<dbReference type="Pfam" id="PF10996">
    <property type="entry name" value="Beta-Casp"/>
    <property type="match status" value="1"/>
</dbReference>
<proteinExistence type="predicted"/>
<feature type="domain" description="Metallo-beta-lactamase" evidence="2">
    <location>
        <begin position="13"/>
        <end position="248"/>
    </location>
</feature>
<evidence type="ECO:0000259" key="2">
    <source>
        <dbReference type="SMART" id="SM00849"/>
    </source>
</evidence>
<dbReference type="InterPro" id="IPR050698">
    <property type="entry name" value="MBL"/>
</dbReference>
<reference evidence="4 5" key="1">
    <citation type="submission" date="2019-02" db="EMBL/GenBank/DDBJ databases">
        <title>Complete Genome Sequence and Methylome Analysis of free living Spirochaetas.</title>
        <authorList>
            <person name="Fomenkov A."/>
            <person name="Dubinina G."/>
            <person name="Leshcheva N."/>
            <person name="Mikheeva N."/>
            <person name="Grabovich M."/>
            <person name="Vincze T."/>
            <person name="Roberts R.J."/>
        </authorList>
    </citation>
    <scope>NUCLEOTIDE SEQUENCE [LARGE SCALE GENOMIC DNA]</scope>
    <source>
        <strain evidence="4 5">K2</strain>
    </source>
</reference>
<keyword evidence="5" id="KW-1185">Reference proteome</keyword>
<dbReference type="InterPro" id="IPR036866">
    <property type="entry name" value="RibonucZ/Hydroxyglut_hydro"/>
</dbReference>
<protein>
    <submittedName>
        <fullName evidence="4">MBL fold metallo-hydrolase</fullName>
    </submittedName>
</protein>
<dbReference type="SUPFAM" id="SSF56281">
    <property type="entry name" value="Metallo-hydrolase/oxidoreductase"/>
    <property type="match status" value="1"/>
</dbReference>
<gene>
    <name evidence="4" type="ORF">EXM22_13365</name>
</gene>
<feature type="domain" description="Beta-Casp" evidence="3">
    <location>
        <begin position="253"/>
        <end position="376"/>
    </location>
</feature>
<dbReference type="InterPro" id="IPR022712">
    <property type="entry name" value="Beta_Casp"/>
</dbReference>
<dbReference type="KEGG" id="ock:EXM22_13365"/>
<dbReference type="RefSeq" id="WP_149487011.1">
    <property type="nucleotide sequence ID" value="NZ_CP036150.1"/>
</dbReference>
<dbReference type="Gene3D" id="3.40.50.10890">
    <property type="match status" value="1"/>
</dbReference>
<dbReference type="Pfam" id="PF07521">
    <property type="entry name" value="RMMBL"/>
    <property type="match status" value="1"/>
</dbReference>
<organism evidence="4 5">
    <name type="scientific">Oceanispirochaeta crateris</name>
    <dbReference type="NCBI Taxonomy" id="2518645"/>
    <lineage>
        <taxon>Bacteria</taxon>
        <taxon>Pseudomonadati</taxon>
        <taxon>Spirochaetota</taxon>
        <taxon>Spirochaetia</taxon>
        <taxon>Spirochaetales</taxon>
        <taxon>Spirochaetaceae</taxon>
        <taxon>Oceanispirochaeta</taxon>
    </lineage>
</organism>
<dbReference type="Proteomes" id="UP000324209">
    <property type="component" value="Chromosome"/>
</dbReference>
<evidence type="ECO:0000313" key="5">
    <source>
        <dbReference type="Proteomes" id="UP000324209"/>
    </source>
</evidence>
<dbReference type="Pfam" id="PF00753">
    <property type="entry name" value="Lactamase_B"/>
    <property type="match status" value="1"/>
</dbReference>
<evidence type="ECO:0000259" key="3">
    <source>
        <dbReference type="SMART" id="SM01027"/>
    </source>
</evidence>
<name>A0A5C1QS71_9SPIO</name>
<sequence>MQITSHGAAQVVTGSCHRVVTQEFSFLIDCGLFQGGKDLARRNFEAFDFDPKVLDFMFLTHGHIDHCGLIPKLVKEGFSGKIYATPATADLIPIMLRDSAYIQEKDTEHENKRRVRAGLAPRDPLYTSEDVEKVLPLVTPVEYRKHLKLGNTLEFILQDAGHIIGSAIVELLITEKDEQKKIVFSGDLGQNDVPIIEDPTLIEKADYIFLESTYGDRLHDTRLPRDKQIMEIIKNTIGRGGKVFIPSFALERTQELLYTLSELQTKNPDFPKVPIYLDSPLAIKVTEVFKNHRDVYDADAKARTDQPFSFPGLKCTPKTEDSKDISKSDEPSIVIAGSGMCTAGRIRHHLRHGIGDSRNTVLFVGYQAPGSLGRVILDGAKEIRMMGRVFEVRSEIQRIGSFSAHADQKGLTQWLQAFTPKPRKVYLVHGEEGTIENFAKHLNDLGFTTGVPKQNETIHIE</sequence>
<dbReference type="SMART" id="SM00849">
    <property type="entry name" value="Lactamase_B"/>
    <property type="match status" value="1"/>
</dbReference>
<dbReference type="OrthoDB" id="9803916at2"/>
<evidence type="ECO:0000313" key="4">
    <source>
        <dbReference type="EMBL" id="QEN08932.1"/>
    </source>
</evidence>
<dbReference type="EMBL" id="CP036150">
    <property type="protein sequence ID" value="QEN08932.1"/>
    <property type="molecule type" value="Genomic_DNA"/>
</dbReference>
<dbReference type="SMART" id="SM01027">
    <property type="entry name" value="Beta-Casp"/>
    <property type="match status" value="1"/>
</dbReference>
<dbReference type="Gene3D" id="3.60.15.10">
    <property type="entry name" value="Ribonuclease Z/Hydroxyacylglutathione hydrolase-like"/>
    <property type="match status" value="1"/>
</dbReference>
<dbReference type="GO" id="GO:0016787">
    <property type="term" value="F:hydrolase activity"/>
    <property type="evidence" value="ECO:0007669"/>
    <property type="project" value="UniProtKB-KW"/>
</dbReference>
<dbReference type="GO" id="GO:0004521">
    <property type="term" value="F:RNA endonuclease activity"/>
    <property type="evidence" value="ECO:0007669"/>
    <property type="project" value="TreeGrafter"/>
</dbReference>
<dbReference type="PANTHER" id="PTHR11203:SF37">
    <property type="entry name" value="INTEGRATOR COMPLEX SUBUNIT 11"/>
    <property type="match status" value="1"/>
</dbReference>
<evidence type="ECO:0000256" key="1">
    <source>
        <dbReference type="ARBA" id="ARBA00022801"/>
    </source>
</evidence>
<accession>A0A5C1QS71</accession>
<dbReference type="InterPro" id="IPR001279">
    <property type="entry name" value="Metallo-B-lactamas"/>
</dbReference>
<dbReference type="AlphaFoldDB" id="A0A5C1QS71"/>
<dbReference type="CDD" id="cd16295">
    <property type="entry name" value="TTHA0252-CPSF-like_MBL-fold"/>
    <property type="match status" value="1"/>
</dbReference>
<dbReference type="InterPro" id="IPR011108">
    <property type="entry name" value="RMMBL"/>
</dbReference>